<feature type="domain" description="Resolvase/invertase-type recombinase catalytic" evidence="4">
    <location>
        <begin position="1"/>
        <end position="105"/>
    </location>
</feature>
<sequence>MFADKKSGKTDLRPELKTCHAFLDPGDTLVVPSLDRYGRSLQDLINMVAALRGREIGFTSLHESLDTTTPGGRLVFHVFAALAEFIRELIVQGTREGLAAARARGRVGGRPTVATEEVIKAARDLLPDPGRSITSIAKLLGVSPGTLYNHIPDLRELRAGDVPRQMEASK</sequence>
<dbReference type="PANTHER" id="PTHR30461:SF2">
    <property type="entry name" value="SERINE RECOMBINASE PINE-RELATED"/>
    <property type="match status" value="1"/>
</dbReference>
<proteinExistence type="inferred from homology"/>
<dbReference type="SUPFAM" id="SSF53041">
    <property type="entry name" value="Resolvase-like"/>
    <property type="match status" value="1"/>
</dbReference>
<dbReference type="GO" id="GO:0003677">
    <property type="term" value="F:DNA binding"/>
    <property type="evidence" value="ECO:0007669"/>
    <property type="project" value="UniProtKB-KW"/>
</dbReference>
<dbReference type="InterPro" id="IPR050639">
    <property type="entry name" value="SSR_resolvase"/>
</dbReference>
<organism evidence="5">
    <name type="scientific">Streptomyces tenjimariensis</name>
    <dbReference type="NCBI Taxonomy" id="29308"/>
    <lineage>
        <taxon>Bacteria</taxon>
        <taxon>Bacillati</taxon>
        <taxon>Actinomycetota</taxon>
        <taxon>Actinomycetes</taxon>
        <taxon>Kitasatosporales</taxon>
        <taxon>Streptomycetaceae</taxon>
        <taxon>Streptomyces</taxon>
    </lineage>
</organism>
<dbReference type="CDD" id="cd00569">
    <property type="entry name" value="HTH_Hin_like"/>
    <property type="match status" value="1"/>
</dbReference>
<dbReference type="InterPro" id="IPR009057">
    <property type="entry name" value="Homeodomain-like_sf"/>
</dbReference>
<dbReference type="AlphaFoldDB" id="Q2UZ99"/>
<dbReference type="CDD" id="cd03768">
    <property type="entry name" value="SR_ResInv"/>
    <property type="match status" value="1"/>
</dbReference>
<evidence type="ECO:0000313" key="5">
    <source>
        <dbReference type="EMBL" id="CAI60005.1"/>
    </source>
</evidence>
<dbReference type="InterPro" id="IPR036162">
    <property type="entry name" value="Resolvase-like_N_sf"/>
</dbReference>
<accession>Q2UZ99</accession>
<dbReference type="SMART" id="SM00857">
    <property type="entry name" value="Resolvase"/>
    <property type="match status" value="1"/>
</dbReference>
<reference evidence="5" key="1">
    <citation type="submission" date="2005-02" db="EMBL/GenBank/DDBJ databases">
        <title>Comparison of the gene clusters for the biosynthesis of aminoglycoside antibiotics gentamicin (Micromonospora echinospora DSM 43036), fortimicin (Micromonospora olivasterospora DSM 43868), kanamycin (Streptomyces kanamyceticus DSM 40500) and istamycin (Streptomyces tenjimariensis ATCC 31603).</title>
        <authorList>
            <person name="Aboshanab K.M."/>
            <person name="Schmidt-Beissner H."/>
            <person name="Wehmeier U.F."/>
            <person name="Welzel K."/>
            <person name="Vente A."/>
            <person name="Piepersberg W."/>
        </authorList>
    </citation>
    <scope>NUCLEOTIDE SEQUENCE</scope>
    <source>
        <strain evidence="5">ATCC 31603</strain>
    </source>
</reference>
<dbReference type="SUPFAM" id="SSF46689">
    <property type="entry name" value="Homeodomain-like"/>
    <property type="match status" value="1"/>
</dbReference>
<evidence type="ECO:0000259" key="4">
    <source>
        <dbReference type="PROSITE" id="PS51736"/>
    </source>
</evidence>
<dbReference type="EMBL" id="AJ845083">
    <property type="protein sequence ID" value="CAI60005.1"/>
    <property type="molecule type" value="Genomic_DNA"/>
</dbReference>
<keyword evidence="2" id="KW-0238">DNA-binding</keyword>
<evidence type="ECO:0000256" key="3">
    <source>
        <dbReference type="ARBA" id="ARBA00023172"/>
    </source>
</evidence>
<name>Q2UZ99_9ACTN</name>
<protein>
    <submittedName>
        <fullName evidence="5">Putative resolvase/invertase</fullName>
    </submittedName>
</protein>
<evidence type="ECO:0000256" key="2">
    <source>
        <dbReference type="ARBA" id="ARBA00023125"/>
    </source>
</evidence>
<dbReference type="PROSITE" id="PS51736">
    <property type="entry name" value="RECOMBINASES_3"/>
    <property type="match status" value="1"/>
</dbReference>
<dbReference type="Pfam" id="PF00239">
    <property type="entry name" value="Resolvase"/>
    <property type="match status" value="1"/>
</dbReference>
<keyword evidence="3" id="KW-0233">DNA recombination</keyword>
<dbReference type="Gene3D" id="1.10.10.60">
    <property type="entry name" value="Homeodomain-like"/>
    <property type="match status" value="1"/>
</dbReference>
<dbReference type="Gene3D" id="3.40.50.1390">
    <property type="entry name" value="Resolvase, N-terminal catalytic domain"/>
    <property type="match status" value="1"/>
</dbReference>
<comment type="similarity">
    <text evidence="1">Belongs to the site-specific recombinase resolvase family.</text>
</comment>
<dbReference type="GO" id="GO:0000150">
    <property type="term" value="F:DNA strand exchange activity"/>
    <property type="evidence" value="ECO:0007669"/>
    <property type="project" value="InterPro"/>
</dbReference>
<dbReference type="PANTHER" id="PTHR30461">
    <property type="entry name" value="DNA-INVERTASE FROM LAMBDOID PROPHAGE"/>
    <property type="match status" value="1"/>
</dbReference>
<dbReference type="InterPro" id="IPR006119">
    <property type="entry name" value="Resolv_N"/>
</dbReference>
<evidence type="ECO:0000256" key="1">
    <source>
        <dbReference type="ARBA" id="ARBA00009913"/>
    </source>
</evidence>